<reference evidence="2 3" key="1">
    <citation type="submission" date="2019-08" db="EMBL/GenBank/DDBJ databases">
        <title>Phlebobacter frassis gen. nov. sp. nov., a new member of family Sphingobacteriaceae isolated from sand fly rearing media.</title>
        <authorList>
            <person name="Kakumanu M.L."/>
            <person name="Marayati B.F."/>
            <person name="Wada-Katsumata A."/>
            <person name="Wasserberg G."/>
            <person name="Schal C."/>
            <person name="Apperson C.S."/>
            <person name="Ponnusamy L."/>
        </authorList>
    </citation>
    <scope>NUCLEOTIDE SEQUENCE [LARGE SCALE GENOMIC DNA]</scope>
    <source>
        <strain evidence="2 3">SSI9</strain>
    </source>
</reference>
<dbReference type="InterPro" id="IPR050904">
    <property type="entry name" value="Adhesion/Biosynth-related"/>
</dbReference>
<feature type="domain" description="FAS1" evidence="1">
    <location>
        <begin position="58"/>
        <end position="199"/>
    </location>
</feature>
<comment type="caution">
    <text evidence="2">The sequence shown here is derived from an EMBL/GenBank/DDBJ whole genome shotgun (WGS) entry which is preliminary data.</text>
</comment>
<organism evidence="2 3">
    <name type="scientific">Sphingobacterium phlebotomi</name>
    <dbReference type="NCBI Taxonomy" id="2605433"/>
    <lineage>
        <taxon>Bacteria</taxon>
        <taxon>Pseudomonadati</taxon>
        <taxon>Bacteroidota</taxon>
        <taxon>Sphingobacteriia</taxon>
        <taxon>Sphingobacteriales</taxon>
        <taxon>Sphingobacteriaceae</taxon>
        <taxon>Sphingobacterium</taxon>
    </lineage>
</organism>
<dbReference type="SMART" id="SM00554">
    <property type="entry name" value="FAS1"/>
    <property type="match status" value="1"/>
</dbReference>
<name>A0A5D4H8Q8_9SPHI</name>
<proteinExistence type="predicted"/>
<dbReference type="InterPro" id="IPR000782">
    <property type="entry name" value="FAS1_domain"/>
</dbReference>
<evidence type="ECO:0000313" key="3">
    <source>
        <dbReference type="Proteomes" id="UP000322362"/>
    </source>
</evidence>
<accession>A0A5D4H8Q8</accession>
<protein>
    <submittedName>
        <fullName evidence="2">Fasciclin domain-containing protein</fullName>
    </submittedName>
</protein>
<dbReference type="SUPFAM" id="SSF82153">
    <property type="entry name" value="FAS1 domain"/>
    <property type="match status" value="2"/>
</dbReference>
<evidence type="ECO:0000259" key="1">
    <source>
        <dbReference type="PROSITE" id="PS50213"/>
    </source>
</evidence>
<feature type="domain" description="FAS1" evidence="1">
    <location>
        <begin position="203"/>
        <end position="352"/>
    </location>
</feature>
<dbReference type="PANTHER" id="PTHR10900:SF77">
    <property type="entry name" value="FI19380P1"/>
    <property type="match status" value="1"/>
</dbReference>
<evidence type="ECO:0000313" key="2">
    <source>
        <dbReference type="EMBL" id="TYR36954.1"/>
    </source>
</evidence>
<dbReference type="Pfam" id="PF02469">
    <property type="entry name" value="Fasciclin"/>
    <property type="match status" value="1"/>
</dbReference>
<sequence>MGKLISPLYNESSIHLSINNHVMQLKRITTYLLFLLSCVLLQACNPDEFLVYEENTETRNVGDYIGNNFDLSLFYAALEKTGVLENITGSEKVTVYAPTNAAFNALGIYRPSDFDKLDQDSLKTMVQYHVLGRLLTSEEIPVSTLDARYPNLANKDLIISKYAGTSEWDKTKVFVNGAQATRFDIMLTNGVLNIVNACFKYNEGTVQDFLAERSQYSTFVAALKKFGHWDQLAQGEWSIVAPENIAFENEGITPDSIDRMDPTTFYNRFMAVYLFDTRIFLTDLDLSKQSLSPPIADDPRMSRGIYYNVDTRWFGVNTQETGQYGRFTPLSQHNKVNYLTANGTVHNIEKLLFRPDEAVLTNIGN</sequence>
<dbReference type="InterPro" id="IPR036378">
    <property type="entry name" value="FAS1_dom_sf"/>
</dbReference>
<keyword evidence="3" id="KW-1185">Reference proteome</keyword>
<dbReference type="AlphaFoldDB" id="A0A5D4H8Q8"/>
<dbReference type="PROSITE" id="PS50213">
    <property type="entry name" value="FAS1"/>
    <property type="match status" value="2"/>
</dbReference>
<dbReference type="Gene3D" id="2.30.180.10">
    <property type="entry name" value="FAS1 domain"/>
    <property type="match status" value="2"/>
</dbReference>
<gene>
    <name evidence="2" type="ORF">FXV77_07180</name>
</gene>
<dbReference type="EMBL" id="VTAV01000003">
    <property type="protein sequence ID" value="TYR36954.1"/>
    <property type="molecule type" value="Genomic_DNA"/>
</dbReference>
<dbReference type="PANTHER" id="PTHR10900">
    <property type="entry name" value="PERIOSTIN-RELATED"/>
    <property type="match status" value="1"/>
</dbReference>
<dbReference type="Proteomes" id="UP000322362">
    <property type="component" value="Unassembled WGS sequence"/>
</dbReference>